<reference key="1">
    <citation type="journal article" date="2011" name="Mol. Biol. Evol.">
        <title>Unity in variety -- the pan-genome of the Chlamydiae.</title>
        <authorList>
            <person name="Collingro A."/>
            <person name="Tischler P."/>
            <person name="Weinmaier T."/>
            <person name="Penz T."/>
            <person name="Heinz E."/>
            <person name="Brunham R.C."/>
            <person name="Read T.D."/>
            <person name="Bavoil P.M."/>
            <person name="Sachse K."/>
            <person name="Kahane S."/>
            <person name="Friedman M.G."/>
            <person name="Rattei T."/>
            <person name="Myers G.S.A."/>
            <person name="Horn M."/>
        </authorList>
    </citation>
    <scope>NUCLEOTIDE SEQUENCE</scope>
    <source>
        <strain>Z</strain>
    </source>
</reference>
<dbReference type="eggNOG" id="COG1368">
    <property type="taxonomic scope" value="Bacteria"/>
</dbReference>
<dbReference type="InterPro" id="IPR000917">
    <property type="entry name" value="Sulfatase_N"/>
</dbReference>
<sequence>MIAVWTFLFLLAFPSLCVRFTILHRKLPLRFSVLLSYLTGACQDLFVAFEQLLLFVAFKTLFPFLNPYLFWIFIVLASMLQLHILFDAFLHRNSAIRMEISFLSFIDDARCFWDSAKEKKIWRFLPGAFVFLSLPVLVYWGYWNHLEALSLRGGWIQDGLILGIIGTLGFLLLPKKLAYATDHIVFQHQMWFLQKFYRFFKRKKDRTDLRFLVRENFTPQNEKRSYPSSEYPLYKHTYGFSGEKTFNLKLENGEKPHVIFLFLESFRSKNVGCLGGEHGVTPHFDRLASEGILFSDFYANSVRTSRSVVASLFGVPSDVDASEQAVRVDAPLVGIPDLMKSAGYKASYIHNGPIHFENQDVFFQNHGYETVLGREDILHKFPKANTTSWGLPDEYLMQYSAQWLKKHDKDPQFLTLFTITNHHPWNLPSHCEPPSLPTELNATYRKYLSTFHYSDASLGLFVDLLEEQGLLEKSILFILGDHGYPMGEHDSNYFEQRYLYDENIRVPLLIYAKGRIAEPKVISSPASQLDLVPTVMDLFKLHGFNHSIGSSLLRKTKDRRVFFHNPYVFRNFGCRINHYKFIYTRLSQEVELYDLEDDPEERRNIARENRMLARECLHHVKDYERLFHRIYAEKSLVPTETYTPEDARSLDYSSDPFLASSTER</sequence>
<accession>F8L8Q0</accession>
<evidence type="ECO:0000256" key="3">
    <source>
        <dbReference type="ARBA" id="ARBA00022692"/>
    </source>
</evidence>
<keyword evidence="7" id="KW-0479">Metal-binding</keyword>
<keyword evidence="2" id="KW-1003">Cell membrane</keyword>
<proteinExistence type="predicted"/>
<dbReference type="RefSeq" id="WP_013943660.1">
    <property type="nucleotide sequence ID" value="NC_015713.1"/>
</dbReference>
<dbReference type="SUPFAM" id="SSF53649">
    <property type="entry name" value="Alkaline phosphatase-like"/>
    <property type="match status" value="1"/>
</dbReference>
<dbReference type="EMBL" id="FR872582">
    <property type="protein sequence ID" value="CCB89193.1"/>
    <property type="molecule type" value="Genomic_DNA"/>
</dbReference>
<evidence type="ECO:0000256" key="7">
    <source>
        <dbReference type="PIRSR" id="PIRSR005091-2"/>
    </source>
</evidence>
<feature type="binding site" evidence="8">
    <location>
        <position position="481"/>
    </location>
    <ligand>
        <name>Mn(2+)</name>
        <dbReference type="ChEBI" id="CHEBI:29035"/>
    </ligand>
</feature>
<dbReference type="PANTHER" id="PTHR47371">
    <property type="entry name" value="LIPOTEICHOIC ACID SYNTHASE"/>
    <property type="match status" value="1"/>
</dbReference>
<evidence type="ECO:0000256" key="5">
    <source>
        <dbReference type="ARBA" id="ARBA00023136"/>
    </source>
</evidence>
<dbReference type="GO" id="GO:0005886">
    <property type="term" value="C:plasma membrane"/>
    <property type="evidence" value="ECO:0007669"/>
    <property type="project" value="UniProtKB-SubCell"/>
</dbReference>
<protein>
    <recommendedName>
        <fullName evidence="10">Sulfatase N-terminal domain-containing protein</fullName>
    </recommendedName>
</protein>
<keyword evidence="4 9" id="KW-1133">Transmembrane helix</keyword>
<dbReference type="Gene3D" id="3.40.720.10">
    <property type="entry name" value="Alkaline Phosphatase, subunit A"/>
    <property type="match status" value="1"/>
</dbReference>
<evidence type="ECO:0000259" key="10">
    <source>
        <dbReference type="Pfam" id="PF00884"/>
    </source>
</evidence>
<reference evidence="11" key="2">
    <citation type="journal article" date="2011" name="Mol. Biol. Evol.">
        <title>Unity in variety--the pan-genome of the Chlamydiae.</title>
        <authorList>
            <person name="Collingro A."/>
            <person name="Tischler P."/>
            <person name="Weinmaier T."/>
            <person name="Penz T."/>
            <person name="Heinz E."/>
            <person name="Brunham R.C."/>
            <person name="Read T.D."/>
            <person name="Bavoil P.M."/>
            <person name="Sachse K."/>
            <person name="Kahane S."/>
            <person name="Friedman M.G."/>
            <person name="Rattei T."/>
            <person name="Myers G.S."/>
            <person name="Horn M."/>
        </authorList>
    </citation>
    <scope>NUCLEOTIDE SEQUENCE [LARGE SCALE GENOMIC DNA]</scope>
    <source>
        <strain evidence="11">Z</strain>
    </source>
</reference>
<evidence type="ECO:0000256" key="8">
    <source>
        <dbReference type="PIRSR" id="PIRSR005091-3"/>
    </source>
</evidence>
<keyword evidence="3 9" id="KW-0812">Transmembrane</keyword>
<dbReference type="HOGENOM" id="CLU_413254_0_0_0"/>
<dbReference type="PIRSF" id="PIRSF005091">
    <property type="entry name" value="Mmb_sulf_HI1246"/>
    <property type="match status" value="1"/>
</dbReference>
<organism evidence="11 12">
    <name type="scientific">Simkania negevensis (strain ATCC VR-1471 / DSM 27360 / Z)</name>
    <dbReference type="NCBI Taxonomy" id="331113"/>
    <lineage>
        <taxon>Bacteria</taxon>
        <taxon>Pseudomonadati</taxon>
        <taxon>Chlamydiota</taxon>
        <taxon>Chlamydiia</taxon>
        <taxon>Parachlamydiales</taxon>
        <taxon>Simkaniaceae</taxon>
        <taxon>Simkania</taxon>
    </lineage>
</organism>
<dbReference type="KEGG" id="sng:SNE_A13160"/>
<feature type="transmembrane region" description="Helical" evidence="9">
    <location>
        <begin position="68"/>
        <end position="90"/>
    </location>
</feature>
<keyword evidence="7" id="KW-0464">Manganese</keyword>
<evidence type="ECO:0000256" key="1">
    <source>
        <dbReference type="ARBA" id="ARBA00004651"/>
    </source>
</evidence>
<evidence type="ECO:0000256" key="2">
    <source>
        <dbReference type="ARBA" id="ARBA00022475"/>
    </source>
</evidence>
<dbReference type="Proteomes" id="UP000000496">
    <property type="component" value="Chromosome gsn.131"/>
</dbReference>
<dbReference type="OrthoDB" id="279611at2"/>
<dbReference type="STRING" id="331113.SNE_A13160"/>
<keyword evidence="12" id="KW-1185">Reference proteome</keyword>
<evidence type="ECO:0000256" key="4">
    <source>
        <dbReference type="ARBA" id="ARBA00022989"/>
    </source>
</evidence>
<dbReference type="InterPro" id="IPR012160">
    <property type="entry name" value="LtaS-like"/>
</dbReference>
<comment type="subcellular location">
    <subcellularLocation>
        <location evidence="1">Cell membrane</location>
        <topology evidence="1">Multi-pass membrane protein</topology>
    </subcellularLocation>
</comment>
<feature type="binding site" evidence="7">
    <location>
        <position position="422"/>
    </location>
    <ligand>
        <name>substrate</name>
    </ligand>
</feature>
<feature type="binding site" evidence="8">
    <location>
        <position position="264"/>
    </location>
    <ligand>
        <name>Mn(2+)</name>
        <dbReference type="ChEBI" id="CHEBI:29035"/>
    </ligand>
</feature>
<dbReference type="AlphaFoldDB" id="F8L8Q0"/>
<evidence type="ECO:0000313" key="11">
    <source>
        <dbReference type="EMBL" id="CCB89193.1"/>
    </source>
</evidence>
<feature type="transmembrane region" description="Helical" evidence="9">
    <location>
        <begin position="124"/>
        <end position="143"/>
    </location>
</feature>
<dbReference type="GO" id="GO:0046872">
    <property type="term" value="F:metal ion binding"/>
    <property type="evidence" value="ECO:0007669"/>
    <property type="project" value="UniProtKB-KW"/>
</dbReference>
<feature type="active site" evidence="6">
    <location>
        <position position="304"/>
    </location>
</feature>
<evidence type="ECO:0000313" key="12">
    <source>
        <dbReference type="Proteomes" id="UP000000496"/>
    </source>
</evidence>
<dbReference type="InterPro" id="IPR050448">
    <property type="entry name" value="OpgB/LTA_synthase_biosynth"/>
</dbReference>
<dbReference type="Gene3D" id="3.30.1120.10">
    <property type="match status" value="1"/>
</dbReference>
<dbReference type="CDD" id="cd16015">
    <property type="entry name" value="LTA_synthase"/>
    <property type="match status" value="1"/>
</dbReference>
<feature type="domain" description="Sulfatase N-terminal" evidence="10">
    <location>
        <begin position="256"/>
        <end position="539"/>
    </location>
</feature>
<dbReference type="Pfam" id="PF00884">
    <property type="entry name" value="Sulfatase"/>
    <property type="match status" value="1"/>
</dbReference>
<evidence type="ECO:0000256" key="6">
    <source>
        <dbReference type="PIRSR" id="PIRSR005091-1"/>
    </source>
</evidence>
<feature type="binding site" evidence="8">
    <location>
        <position position="482"/>
    </location>
    <ligand>
        <name>Mn(2+)</name>
        <dbReference type="ChEBI" id="CHEBI:29035"/>
    </ligand>
</feature>
<dbReference type="PANTHER" id="PTHR47371:SF3">
    <property type="entry name" value="PHOSPHOGLYCEROL TRANSFERASE I"/>
    <property type="match status" value="1"/>
</dbReference>
<evidence type="ECO:0000256" key="9">
    <source>
        <dbReference type="SAM" id="Phobius"/>
    </source>
</evidence>
<dbReference type="InterPro" id="IPR017850">
    <property type="entry name" value="Alkaline_phosphatase_core_sf"/>
</dbReference>
<gene>
    <name evidence="11" type="ordered locus">SNE_A13160</name>
</gene>
<feature type="binding site" evidence="8">
    <location>
        <position position="304"/>
    </location>
    <ligand>
        <name>Mn(2+)</name>
        <dbReference type="ChEBI" id="CHEBI:29035"/>
    </ligand>
</feature>
<keyword evidence="5 9" id="KW-0472">Membrane</keyword>
<name>F8L8Q0_SIMNZ</name>